<proteinExistence type="predicted"/>
<dbReference type="InterPro" id="IPR036005">
    <property type="entry name" value="Creatinase/aminopeptidase-like"/>
</dbReference>
<feature type="compositionally biased region" description="Polar residues" evidence="1">
    <location>
        <begin position="1"/>
        <end position="16"/>
    </location>
</feature>
<dbReference type="PANTHER" id="PTHR46112">
    <property type="entry name" value="AMINOPEPTIDASE"/>
    <property type="match status" value="1"/>
</dbReference>
<evidence type="ECO:0000313" key="4">
    <source>
        <dbReference type="Proteomes" id="UP000065151"/>
    </source>
</evidence>
<dbReference type="KEGG" id="psul:AU252_14675"/>
<dbReference type="AlphaFoldDB" id="A0A0U3QAL5"/>
<accession>A0A0U3QAL5</accession>
<reference evidence="3 4" key="1">
    <citation type="submission" date="2015-12" db="EMBL/GenBank/DDBJ databases">
        <authorList>
            <person name="Shamseldin A."/>
            <person name="Moawad H."/>
            <person name="Abd El-Rahim W.M."/>
            <person name="Sadowsky M.J."/>
        </authorList>
    </citation>
    <scope>NUCLEOTIDE SEQUENCE [LARGE SCALE GENOMIC DNA]</scope>
    <source>
        <strain evidence="3 4">Ar51</strain>
    </source>
</reference>
<dbReference type="CDD" id="cd01066">
    <property type="entry name" value="APP_MetAP"/>
    <property type="match status" value="1"/>
</dbReference>
<dbReference type="Pfam" id="PF00557">
    <property type="entry name" value="Peptidase_M24"/>
    <property type="match status" value="1"/>
</dbReference>
<evidence type="ECO:0000313" key="3">
    <source>
        <dbReference type="EMBL" id="ALV42234.1"/>
    </source>
</evidence>
<feature type="region of interest" description="Disordered" evidence="1">
    <location>
        <begin position="1"/>
        <end position="33"/>
    </location>
</feature>
<feature type="domain" description="Peptidase M24" evidence="2">
    <location>
        <begin position="179"/>
        <end position="361"/>
    </location>
</feature>
<dbReference type="SUPFAM" id="SSF55920">
    <property type="entry name" value="Creatinase/aminopeptidase"/>
    <property type="match status" value="1"/>
</dbReference>
<dbReference type="EMBL" id="CP013747">
    <property type="protein sequence ID" value="ALV42234.1"/>
    <property type="molecule type" value="Genomic_DNA"/>
</dbReference>
<dbReference type="Gene3D" id="3.90.230.10">
    <property type="entry name" value="Creatinase/methionine aminopeptidase superfamily"/>
    <property type="match status" value="1"/>
</dbReference>
<protein>
    <submittedName>
        <fullName evidence="3">Peptidase M24</fullName>
    </submittedName>
</protein>
<dbReference type="InterPro" id="IPR050659">
    <property type="entry name" value="Peptidase_M24B"/>
</dbReference>
<evidence type="ECO:0000256" key="1">
    <source>
        <dbReference type="SAM" id="MobiDB-lite"/>
    </source>
</evidence>
<dbReference type="InterPro" id="IPR000994">
    <property type="entry name" value="Pept_M24"/>
</dbReference>
<name>A0A0U3QAL5_9MICC</name>
<evidence type="ECO:0000259" key="2">
    <source>
        <dbReference type="Pfam" id="PF00557"/>
    </source>
</evidence>
<organism evidence="3">
    <name type="scientific">Pseudarthrobacter sulfonivorans</name>
    <dbReference type="NCBI Taxonomy" id="121292"/>
    <lineage>
        <taxon>Bacteria</taxon>
        <taxon>Bacillati</taxon>
        <taxon>Actinomycetota</taxon>
        <taxon>Actinomycetes</taxon>
        <taxon>Micrococcales</taxon>
        <taxon>Micrococcaceae</taxon>
        <taxon>Pseudarthrobacter</taxon>
    </lineage>
</organism>
<dbReference type="PANTHER" id="PTHR46112:SF2">
    <property type="entry name" value="XAA-PRO AMINOPEPTIDASE P-RELATED"/>
    <property type="match status" value="1"/>
</dbReference>
<dbReference type="Proteomes" id="UP000065151">
    <property type="component" value="Chromosome"/>
</dbReference>
<gene>
    <name evidence="3" type="ORF">AU252_14675</name>
</gene>
<dbReference type="STRING" id="121292.AU252_14675"/>
<sequence>MSQTTTAATPPSQLTEAATFADQGRRTPPASTADRAIKRRRVLDILDAKGQESLLLTTHTALAWYLDGSRVHISLAGDPIAALLVDREGDHLVTFNNEAGRIAAEELPAGVSLHTAPWYGNLHEAAAAVGRSSGGGTDVGSGTPLAEASVATELRAARQQLLPGESARYAHLSAELAGIMTDVLSTARPDTTEFELVSALAARVVGGGAEPLVLLCNGSSRSDFRHPLATHAPLGRRAMAVVCARRDGLVANITRWVRFDAGTPEELDAESRIAAVEADIFDATVPGARLDRVFGEIKAAYARHGFGAEQWEQHHQGGPAGYAGRDPRVTAAATDTVVLNQPFTWNPSGPGVKIEDTVQLTASGMKVLTVDDRWPAATVNGLKRPVTLQL</sequence>
<dbReference type="RefSeq" id="WP_058931354.1">
    <property type="nucleotide sequence ID" value="NZ_CP013747.1"/>
</dbReference>